<dbReference type="Pfam" id="PF08028">
    <property type="entry name" value="Acyl-CoA_dh_2"/>
    <property type="match status" value="1"/>
</dbReference>
<accession>A0A7W7QPF9</accession>
<proteinExistence type="predicted"/>
<dbReference type="InterPro" id="IPR013107">
    <property type="entry name" value="Acyl-CoA_DH_C"/>
</dbReference>
<evidence type="ECO:0000259" key="2">
    <source>
        <dbReference type="Pfam" id="PF02771"/>
    </source>
</evidence>
<dbReference type="CDD" id="cd00567">
    <property type="entry name" value="ACAD"/>
    <property type="match status" value="1"/>
</dbReference>
<evidence type="ECO:0000313" key="4">
    <source>
        <dbReference type="EMBL" id="MBB4916751.1"/>
    </source>
</evidence>
<dbReference type="InterPro" id="IPR046373">
    <property type="entry name" value="Acyl-CoA_Oxase/DH_mid-dom_sf"/>
</dbReference>
<dbReference type="GO" id="GO:0050660">
    <property type="term" value="F:flavin adenine dinucleotide binding"/>
    <property type="evidence" value="ECO:0007669"/>
    <property type="project" value="InterPro"/>
</dbReference>
<keyword evidence="5" id="KW-1185">Reference proteome</keyword>
<dbReference type="EMBL" id="JACHJP010000003">
    <property type="protein sequence ID" value="MBB4916751.1"/>
    <property type="molecule type" value="Genomic_DNA"/>
</dbReference>
<dbReference type="RefSeq" id="WP_184716341.1">
    <property type="nucleotide sequence ID" value="NZ_JACHJP010000003.1"/>
</dbReference>
<organism evidence="4 5">
    <name type="scientific">Streptosporangium saharense</name>
    <dbReference type="NCBI Taxonomy" id="1706840"/>
    <lineage>
        <taxon>Bacteria</taxon>
        <taxon>Bacillati</taxon>
        <taxon>Actinomycetota</taxon>
        <taxon>Actinomycetes</taxon>
        <taxon>Streptosporangiales</taxon>
        <taxon>Streptosporangiaceae</taxon>
        <taxon>Streptosporangium</taxon>
    </lineage>
</organism>
<dbReference type="SUPFAM" id="SSF56645">
    <property type="entry name" value="Acyl-CoA dehydrogenase NM domain-like"/>
    <property type="match status" value="1"/>
</dbReference>
<protein>
    <submittedName>
        <fullName evidence="4">Alkylation response protein AidB-like acyl-CoA dehydrogenase</fullName>
    </submittedName>
</protein>
<dbReference type="PIRSF" id="PIRSF016578">
    <property type="entry name" value="HsaA"/>
    <property type="match status" value="1"/>
</dbReference>
<dbReference type="InterPro" id="IPR009100">
    <property type="entry name" value="AcylCoA_DH/oxidase_NM_dom_sf"/>
</dbReference>
<dbReference type="InterPro" id="IPR013786">
    <property type="entry name" value="AcylCoA_DH/ox_N"/>
</dbReference>
<dbReference type="PANTHER" id="PTHR43884:SF25">
    <property type="entry name" value="ACYL-COA DEHYDROGENASE YDBM-RELATED"/>
    <property type="match status" value="1"/>
</dbReference>
<dbReference type="InterPro" id="IPR037069">
    <property type="entry name" value="AcylCoA_DH/ox_N_sf"/>
</dbReference>
<feature type="domain" description="Acyl-CoA dehydrogenase C-terminal" evidence="3">
    <location>
        <begin position="244"/>
        <end position="367"/>
    </location>
</feature>
<dbReference type="AlphaFoldDB" id="A0A7W7QPF9"/>
<dbReference type="SUPFAM" id="SSF47203">
    <property type="entry name" value="Acyl-CoA dehydrogenase C-terminal domain-like"/>
    <property type="match status" value="1"/>
</dbReference>
<dbReference type="Gene3D" id="2.40.110.10">
    <property type="entry name" value="Butyryl-CoA Dehydrogenase, subunit A, domain 2"/>
    <property type="match status" value="1"/>
</dbReference>
<dbReference type="GO" id="GO:0003995">
    <property type="term" value="F:acyl-CoA dehydrogenase activity"/>
    <property type="evidence" value="ECO:0007669"/>
    <property type="project" value="TreeGrafter"/>
</dbReference>
<reference evidence="4 5" key="1">
    <citation type="submission" date="2020-08" db="EMBL/GenBank/DDBJ databases">
        <title>Genomic Encyclopedia of Type Strains, Phase III (KMG-III): the genomes of soil and plant-associated and newly described type strains.</title>
        <authorList>
            <person name="Whitman W."/>
        </authorList>
    </citation>
    <scope>NUCLEOTIDE SEQUENCE [LARGE SCALE GENOMIC DNA]</scope>
    <source>
        <strain evidence="4 5">CECT 8840</strain>
    </source>
</reference>
<name>A0A7W7QPF9_9ACTN</name>
<dbReference type="Proteomes" id="UP000552644">
    <property type="component" value="Unassembled WGS sequence"/>
</dbReference>
<dbReference type="InterPro" id="IPR036250">
    <property type="entry name" value="AcylCo_DH-like_C"/>
</dbReference>
<gene>
    <name evidence="4" type="ORF">FHS44_003839</name>
</gene>
<evidence type="ECO:0000313" key="5">
    <source>
        <dbReference type="Proteomes" id="UP000552644"/>
    </source>
</evidence>
<feature type="domain" description="Acyl-CoA dehydrogenase/oxidase N-terminal" evidence="2">
    <location>
        <begin position="18"/>
        <end position="85"/>
    </location>
</feature>
<dbReference type="Gene3D" id="1.20.140.10">
    <property type="entry name" value="Butyryl-CoA Dehydrogenase, subunit A, domain 3"/>
    <property type="match status" value="1"/>
</dbReference>
<keyword evidence="1" id="KW-0560">Oxidoreductase</keyword>
<dbReference type="PANTHER" id="PTHR43884">
    <property type="entry name" value="ACYL-COA DEHYDROGENASE"/>
    <property type="match status" value="1"/>
</dbReference>
<evidence type="ECO:0000259" key="3">
    <source>
        <dbReference type="Pfam" id="PF08028"/>
    </source>
</evidence>
<sequence>MGHQEGRRLLTDELLEGAAKRAPDYDRDNVFFTQDFEELRDLGYLGIAVPEALGGHGFTLPEVALEQRRLAYHAGPTALGVNMHLYWTGVAADLHHAGDDSLDWLLREAAAGRVIAAGHGEVGNDLGLGYSVVRAEPTGDGGYRFHGRKTFTSLSPVWDWLGIHALDDSDPDNPRVVHAFVRREDPGYRIEEVWDTLGARATSSHDTILEGVEAAAPYVTRVLPAGPTDDPFVASIFGWVFPLFGNVYYGIAQRALDLAVAGVGRATSLELGGRPLAEHPLVQWNVAEAALRLQAIEAQIDIVARDWALGADHGATWPARLFGAKYNAVEGAKEVVDLALRIAGGGAFFRRNELERLYRDVRAGGFHPPNANLVHDVVGKTVLGVL</sequence>
<dbReference type="Gene3D" id="1.10.540.10">
    <property type="entry name" value="Acyl-CoA dehydrogenase/oxidase, N-terminal domain"/>
    <property type="match status" value="1"/>
</dbReference>
<evidence type="ECO:0000256" key="1">
    <source>
        <dbReference type="ARBA" id="ARBA00023002"/>
    </source>
</evidence>
<dbReference type="Pfam" id="PF02771">
    <property type="entry name" value="Acyl-CoA_dh_N"/>
    <property type="match status" value="1"/>
</dbReference>
<comment type="caution">
    <text evidence="4">The sequence shown here is derived from an EMBL/GenBank/DDBJ whole genome shotgun (WGS) entry which is preliminary data.</text>
</comment>